<accession>A0A3S0WNJ5</accession>
<keyword evidence="2" id="KW-0119">Carbohydrate metabolism</keyword>
<dbReference type="PANTHER" id="PTHR30344">
    <property type="entry name" value="6-PHOSPHOGLUCONOLACTONASE-RELATED"/>
    <property type="match status" value="1"/>
</dbReference>
<evidence type="ECO:0000313" key="3">
    <source>
        <dbReference type="EMBL" id="RUR46386.1"/>
    </source>
</evidence>
<dbReference type="Pfam" id="PF10282">
    <property type="entry name" value="Lactonase"/>
    <property type="match status" value="1"/>
</dbReference>
<evidence type="ECO:0000256" key="2">
    <source>
        <dbReference type="ARBA" id="ARBA00022526"/>
    </source>
</evidence>
<name>A0A3S0WNJ5_9GAMM</name>
<gene>
    <name evidence="3" type="ORF">ELY37_10430</name>
</gene>
<reference evidence="3 4" key="1">
    <citation type="submission" date="2018-12" db="EMBL/GenBank/DDBJ databases">
        <title>three novel Halomonas strain isolated from plants.</title>
        <authorList>
            <person name="Sun C."/>
        </authorList>
    </citation>
    <scope>NUCLEOTIDE SEQUENCE [LARGE SCALE GENOMIC DNA]</scope>
    <source>
        <strain evidence="3 4">RC</strain>
    </source>
</reference>
<dbReference type="InterPro" id="IPR011045">
    <property type="entry name" value="N2O_reductase_N"/>
</dbReference>
<dbReference type="OrthoDB" id="9790815at2"/>
<sequence>MNALKRINSIDMQYINMNLSYIAVTKTANSGAQMSDKKQTLYVGCALSGELYTINLSVATGELGYCAHEQLPGLQKPGGAMPLTISRDRNTLYAVSRGEPFFIAAYNIGTQGRLQHIGNTPIETNLAYIQTSIDDSYLLSASFIDHHVSTYPVQEDHRISESAKHICDISNAHMLSMSPDSTTVLATGLGKDVIYQWQWLTSQANEKAPPPLQSINQLQLPEGTGPRHIAYHPVHPIAYIIGERNGTINAVRYNASGLTLVQTDYLPDQVDAFQAADIHITPDGRFLYASEKATSTLHLFKVRSDGIIRFEKLFSTENRPRGFAITPDGNYLVAAGQFSHHISSYRIDAETGYLQFISRLAVGQSPDWVEML</sequence>
<dbReference type="GO" id="GO:0006006">
    <property type="term" value="P:glucose metabolic process"/>
    <property type="evidence" value="ECO:0007669"/>
    <property type="project" value="UniProtKB-KW"/>
</dbReference>
<comment type="similarity">
    <text evidence="1">Belongs to the cycloisomerase 2 family.</text>
</comment>
<dbReference type="InterPro" id="IPR019405">
    <property type="entry name" value="Lactonase_7-beta_prop"/>
</dbReference>
<dbReference type="AlphaFoldDB" id="A0A3S0WNJ5"/>
<evidence type="ECO:0000313" key="4">
    <source>
        <dbReference type="Proteomes" id="UP000286912"/>
    </source>
</evidence>
<dbReference type="PANTHER" id="PTHR30344:SF1">
    <property type="entry name" value="6-PHOSPHOGLUCONOLACTONASE"/>
    <property type="match status" value="1"/>
</dbReference>
<dbReference type="EMBL" id="RZHD01000005">
    <property type="protein sequence ID" value="RUR46386.1"/>
    <property type="molecule type" value="Genomic_DNA"/>
</dbReference>
<dbReference type="Proteomes" id="UP000286912">
    <property type="component" value="Unassembled WGS sequence"/>
</dbReference>
<comment type="caution">
    <text evidence="3">The sequence shown here is derived from an EMBL/GenBank/DDBJ whole genome shotgun (WGS) entry which is preliminary data.</text>
</comment>
<dbReference type="InterPro" id="IPR050282">
    <property type="entry name" value="Cycloisomerase_2"/>
</dbReference>
<dbReference type="GO" id="GO:0017057">
    <property type="term" value="F:6-phosphogluconolactonase activity"/>
    <property type="evidence" value="ECO:0007669"/>
    <property type="project" value="TreeGrafter"/>
</dbReference>
<keyword evidence="4" id="KW-1185">Reference proteome</keyword>
<proteinExistence type="inferred from homology"/>
<dbReference type="SUPFAM" id="SSF50974">
    <property type="entry name" value="Nitrous oxide reductase, N-terminal domain"/>
    <property type="match status" value="1"/>
</dbReference>
<protein>
    <submittedName>
        <fullName evidence="3">Lactonase family protein</fullName>
    </submittedName>
</protein>
<dbReference type="Gene3D" id="2.130.10.10">
    <property type="entry name" value="YVTN repeat-like/Quinoprotein amine dehydrogenase"/>
    <property type="match status" value="1"/>
</dbReference>
<dbReference type="InterPro" id="IPR015943">
    <property type="entry name" value="WD40/YVTN_repeat-like_dom_sf"/>
</dbReference>
<evidence type="ECO:0000256" key="1">
    <source>
        <dbReference type="ARBA" id="ARBA00005564"/>
    </source>
</evidence>
<dbReference type="GO" id="GO:0005829">
    <property type="term" value="C:cytosol"/>
    <property type="evidence" value="ECO:0007669"/>
    <property type="project" value="TreeGrafter"/>
</dbReference>
<organism evidence="3 4">
    <name type="scientific">Vreelandella populi</name>
    <dbReference type="NCBI Taxonomy" id="2498858"/>
    <lineage>
        <taxon>Bacteria</taxon>
        <taxon>Pseudomonadati</taxon>
        <taxon>Pseudomonadota</taxon>
        <taxon>Gammaproteobacteria</taxon>
        <taxon>Oceanospirillales</taxon>
        <taxon>Halomonadaceae</taxon>
        <taxon>Vreelandella</taxon>
    </lineage>
</organism>
<keyword evidence="2" id="KW-0313">Glucose metabolism</keyword>